<gene>
    <name evidence="3" type="ORF">TWF730_006022</name>
</gene>
<sequence length="433" mass="48253">MEQKRHGQNGTLPENAPIKSTPSISKPLANLQGDSAFQSSRTRPTFATPLLQSSRSQTLQWTLPKPFQQHKLIGRSRAAWHTSFLVPSLNAVLDAGVLIDDSRPQNVFITHGHSDHSLAILAYCRRITPPDVYVPAEAAMHLDNYIMSSKALNLGVSVKSYHNFDEEGNRHSFPNSIDGRLVPWGEKFHRVRSNTPSPNRKSKVPSPVPWAGTPVEGEGDDIDDAEDPEDLILPTHHIIPVSASLPTTFPLKTHPSISVSILPRSHTVPSVGFLFTQTSNRLKAEYRSLPGTELKTLRQQGVNITYQHCTPIFAFLGDGDHTSLLDDPEWLVGNEAEGVSRCPVVITECSFLYESHRAQSVKTKHTLWSDLEPIVKRHKATTWVLMHFSKRYGDEEIVAFFETLENCPENIVVWVDGGNEISDMKVKKDTGTI</sequence>
<comment type="caution">
    <text evidence="3">The sequence shown here is derived from an EMBL/GenBank/DDBJ whole genome shotgun (WGS) entry which is preliminary data.</text>
</comment>
<accession>A0AAV9VNA6</accession>
<reference evidence="3 4" key="1">
    <citation type="submission" date="2019-10" db="EMBL/GenBank/DDBJ databases">
        <authorList>
            <person name="Palmer J.M."/>
        </authorList>
    </citation>
    <scope>NUCLEOTIDE SEQUENCE [LARGE SCALE GENOMIC DNA]</scope>
    <source>
        <strain evidence="3 4">TWF730</strain>
    </source>
</reference>
<feature type="region of interest" description="Disordered" evidence="1">
    <location>
        <begin position="190"/>
        <end position="219"/>
    </location>
</feature>
<dbReference type="Gene3D" id="3.60.15.10">
    <property type="entry name" value="Ribonuclease Z/Hydroxyacylglutathione hydrolase-like"/>
    <property type="match status" value="1"/>
</dbReference>
<feature type="compositionally biased region" description="Polar residues" evidence="1">
    <location>
        <begin position="8"/>
        <end position="24"/>
    </location>
</feature>
<dbReference type="PANTHER" id="PTHR46504:SF2">
    <property type="entry name" value="TRNASE Z TRZ1"/>
    <property type="match status" value="1"/>
</dbReference>
<dbReference type="Pfam" id="PF00753">
    <property type="entry name" value="Lactamase_B"/>
    <property type="match status" value="1"/>
</dbReference>
<dbReference type="InterPro" id="IPR001279">
    <property type="entry name" value="Metallo-B-lactamas"/>
</dbReference>
<dbReference type="AlphaFoldDB" id="A0AAV9VNA6"/>
<evidence type="ECO:0000256" key="1">
    <source>
        <dbReference type="SAM" id="MobiDB-lite"/>
    </source>
</evidence>
<dbReference type="InterPro" id="IPR036866">
    <property type="entry name" value="RibonucZ/Hydroxyglut_hydro"/>
</dbReference>
<dbReference type="PANTHER" id="PTHR46504">
    <property type="entry name" value="TRNASE Z TRZ1"/>
    <property type="match status" value="1"/>
</dbReference>
<feature type="region of interest" description="Disordered" evidence="1">
    <location>
        <begin position="1"/>
        <end position="30"/>
    </location>
</feature>
<organism evidence="3 4">
    <name type="scientific">Orbilia blumenaviensis</name>
    <dbReference type="NCBI Taxonomy" id="1796055"/>
    <lineage>
        <taxon>Eukaryota</taxon>
        <taxon>Fungi</taxon>
        <taxon>Dikarya</taxon>
        <taxon>Ascomycota</taxon>
        <taxon>Pezizomycotina</taxon>
        <taxon>Orbiliomycetes</taxon>
        <taxon>Orbiliales</taxon>
        <taxon>Orbiliaceae</taxon>
        <taxon>Orbilia</taxon>
    </lineage>
</organism>
<keyword evidence="4" id="KW-1185">Reference proteome</keyword>
<evidence type="ECO:0000313" key="3">
    <source>
        <dbReference type="EMBL" id="KAK6362327.1"/>
    </source>
</evidence>
<protein>
    <recommendedName>
        <fullName evidence="2">Metallo-beta-lactamase domain-containing protein</fullName>
    </recommendedName>
</protein>
<feature type="domain" description="Metallo-beta-lactamase" evidence="2">
    <location>
        <begin position="100"/>
        <end position="241"/>
    </location>
</feature>
<name>A0AAV9VNA6_9PEZI</name>
<evidence type="ECO:0000259" key="2">
    <source>
        <dbReference type="Pfam" id="PF00753"/>
    </source>
</evidence>
<dbReference type="EMBL" id="JAVHNS010000002">
    <property type="protein sequence ID" value="KAK6362327.1"/>
    <property type="molecule type" value="Genomic_DNA"/>
</dbReference>
<dbReference type="SUPFAM" id="SSF56281">
    <property type="entry name" value="Metallo-hydrolase/oxidoreductase"/>
    <property type="match status" value="1"/>
</dbReference>
<evidence type="ECO:0000313" key="4">
    <source>
        <dbReference type="Proteomes" id="UP001373714"/>
    </source>
</evidence>
<dbReference type="Proteomes" id="UP001373714">
    <property type="component" value="Unassembled WGS sequence"/>
</dbReference>
<proteinExistence type="predicted"/>